<dbReference type="eggNOG" id="ENOG5033C91">
    <property type="taxonomic scope" value="Bacteria"/>
</dbReference>
<comment type="caution">
    <text evidence="1">The sequence shown here is derived from an EMBL/GenBank/DDBJ whole genome shotgun (WGS) entry which is preliminary data.</text>
</comment>
<gene>
    <name evidence="1" type="ORF">HMPREF0762_01788</name>
</gene>
<dbReference type="HOGENOM" id="CLU_072005_1_0_11"/>
<keyword evidence="2" id="KW-1185">Reference proteome</keyword>
<name>D0WIW3_SLAES</name>
<evidence type="ECO:0000313" key="2">
    <source>
        <dbReference type="Proteomes" id="UP000006001"/>
    </source>
</evidence>
<evidence type="ECO:0008006" key="3">
    <source>
        <dbReference type="Google" id="ProtNLM"/>
    </source>
</evidence>
<protein>
    <recommendedName>
        <fullName evidence="3">DUF2877 domain-containing protein</fullName>
    </recommendedName>
</protein>
<proteinExistence type="predicted"/>
<dbReference type="Pfam" id="PF11392">
    <property type="entry name" value="AllH"/>
    <property type="match status" value="1"/>
</dbReference>
<dbReference type="Proteomes" id="UP000006001">
    <property type="component" value="Unassembled WGS sequence"/>
</dbReference>
<evidence type="ECO:0000313" key="1">
    <source>
        <dbReference type="EMBL" id="EEZ60311.1"/>
    </source>
</evidence>
<dbReference type="InterPro" id="IPR021530">
    <property type="entry name" value="AllH-like"/>
</dbReference>
<sequence>MVRDATVWIGTRSCDFAPGGLVVDALELPIFVRRAKTLRIVEEDGGCYRLVIVDDEERRHTWHARTSCGTFDGTLLDLLSVGSQPLPSAACLDSIREAFRLHGKAQSPFMEDFARSPSVDGRMSKELVANGMLFCDLMASSAASSRAMSLVLSRIVGLGVGLTPSGDDFIIGALAIARAFSLSGGLGYALVEIVDMLAQNTTRISQHYLMSAVRGRFSQSVVDAVHAVLCGDLHMSTGASEASFRTLLNHGSTSGTDTLAGMVAMLQACSCSFHQDALSASAMRHSQSAS</sequence>
<dbReference type="EMBL" id="ACUX02000019">
    <property type="protein sequence ID" value="EEZ60311.1"/>
    <property type="molecule type" value="Genomic_DNA"/>
</dbReference>
<organism evidence="1 2">
    <name type="scientific">Slackia exigua (strain ATCC 700122 / DSM 15923 / CIP 105133 / JCM 11022 / KCTC 5966 / S-7)</name>
    <dbReference type="NCBI Taxonomy" id="649764"/>
    <lineage>
        <taxon>Bacteria</taxon>
        <taxon>Bacillati</taxon>
        <taxon>Actinomycetota</taxon>
        <taxon>Coriobacteriia</taxon>
        <taxon>Eggerthellales</taxon>
        <taxon>Eggerthellaceae</taxon>
        <taxon>Slackia</taxon>
    </lineage>
</organism>
<accession>D0WIW3</accession>
<reference evidence="1" key="1">
    <citation type="submission" date="2009-10" db="EMBL/GenBank/DDBJ databases">
        <authorList>
            <person name="Weinstock G."/>
            <person name="Sodergren E."/>
            <person name="Clifton S."/>
            <person name="Fulton L."/>
            <person name="Fulton B."/>
            <person name="Courtney L."/>
            <person name="Fronick C."/>
            <person name="Harrison M."/>
            <person name="Strong C."/>
            <person name="Farmer C."/>
            <person name="Delahaunty K."/>
            <person name="Markovic C."/>
            <person name="Hall O."/>
            <person name="Minx P."/>
            <person name="Tomlinson C."/>
            <person name="Mitreva M."/>
            <person name="Nelson J."/>
            <person name="Hou S."/>
            <person name="Wollam A."/>
            <person name="Pepin K.H."/>
            <person name="Johnson M."/>
            <person name="Bhonagiri V."/>
            <person name="Nash W.E."/>
            <person name="Warren W."/>
            <person name="Chinwalla A."/>
            <person name="Mardis E.R."/>
            <person name="Wilson R.K."/>
        </authorList>
    </citation>
    <scope>NUCLEOTIDE SEQUENCE [LARGE SCALE GENOMIC DNA]</scope>
    <source>
        <strain evidence="1">ATCC 700122</strain>
    </source>
</reference>
<dbReference type="STRING" id="649764.HMPREF0762_01788"/>
<dbReference type="AlphaFoldDB" id="D0WIW3"/>